<evidence type="ECO:0000313" key="2">
    <source>
        <dbReference type="EMBL" id="ETL49860.1"/>
    </source>
</evidence>
<reference evidence="1" key="1">
    <citation type="submission" date="2013-11" db="EMBL/GenBank/DDBJ databases">
        <title>The Genome Sequence of Phytophthora parasitica CJ02B3.</title>
        <authorList>
            <consortium name="The Broad Institute Genomics Platform"/>
            <person name="Russ C."/>
            <person name="Tyler B."/>
            <person name="Panabieres F."/>
            <person name="Shan W."/>
            <person name="Tripathy S."/>
            <person name="Grunwald N."/>
            <person name="Machado M."/>
            <person name="Johnson C.S."/>
            <person name="Arredondo F."/>
            <person name="Hong C."/>
            <person name="Coffey M."/>
            <person name="Young S.K."/>
            <person name="Zeng Q."/>
            <person name="Gargeya S."/>
            <person name="Fitzgerald M."/>
            <person name="Abouelleil A."/>
            <person name="Alvarado L."/>
            <person name="Chapman S.B."/>
            <person name="Gainer-Dewar J."/>
            <person name="Goldberg J."/>
            <person name="Griggs A."/>
            <person name="Gujja S."/>
            <person name="Hansen M."/>
            <person name="Howarth C."/>
            <person name="Imamovic A."/>
            <person name="Ireland A."/>
            <person name="Larimer J."/>
            <person name="McCowan C."/>
            <person name="Murphy C."/>
            <person name="Pearson M."/>
            <person name="Poon T.W."/>
            <person name="Priest M."/>
            <person name="Roberts A."/>
            <person name="Saif S."/>
            <person name="Shea T."/>
            <person name="Sykes S."/>
            <person name="Wortman J."/>
            <person name="Nusbaum C."/>
            <person name="Birren B."/>
        </authorList>
    </citation>
    <scope>NUCLEOTIDE SEQUENCE [LARGE SCALE GENOMIC DNA]</scope>
    <source>
        <strain evidence="1">CJ02B3</strain>
    </source>
</reference>
<sequence>MCVAHTVSLPRAHTLIRQSEENVGRGANTVGALSDGDKSSFDGLTEAEKMVPTC</sequence>
<proteinExistence type="predicted"/>
<evidence type="ECO:0000313" key="3">
    <source>
        <dbReference type="Proteomes" id="UP000053864"/>
    </source>
</evidence>
<dbReference type="EMBL" id="KI684059">
    <property type="protein sequence ID" value="ETK96496.1"/>
    <property type="molecule type" value="Genomic_DNA"/>
</dbReference>
<dbReference type="Proteomes" id="UP000053236">
    <property type="component" value="Unassembled WGS sequence"/>
</dbReference>
<gene>
    <name evidence="1" type="ORF">L915_00801</name>
    <name evidence="2" type="ORF">L916_00792</name>
</gene>
<dbReference type="AlphaFoldDB" id="W2HPY1"/>
<accession>W2HPY1</accession>
<organism evidence="1">
    <name type="scientific">Phytophthora nicotianae</name>
    <name type="common">Potato buckeye rot agent</name>
    <name type="synonym">Phytophthora parasitica</name>
    <dbReference type="NCBI Taxonomy" id="4792"/>
    <lineage>
        <taxon>Eukaryota</taxon>
        <taxon>Sar</taxon>
        <taxon>Stramenopiles</taxon>
        <taxon>Oomycota</taxon>
        <taxon>Peronosporomycetes</taxon>
        <taxon>Peronosporales</taxon>
        <taxon>Peronosporaceae</taxon>
        <taxon>Phytophthora</taxon>
    </lineage>
</organism>
<dbReference type="EMBL" id="KI670530">
    <property type="protein sequence ID" value="ETL49860.1"/>
    <property type="molecule type" value="Genomic_DNA"/>
</dbReference>
<evidence type="ECO:0000313" key="1">
    <source>
        <dbReference type="EMBL" id="ETK96496.1"/>
    </source>
</evidence>
<dbReference type="VEuPathDB" id="FungiDB:PPTG_20787"/>
<name>W2HPY1_PHYNI</name>
<dbReference type="Proteomes" id="UP000053864">
    <property type="component" value="Unassembled WGS sequence"/>
</dbReference>
<reference evidence="2 3" key="2">
    <citation type="submission" date="2013-11" db="EMBL/GenBank/DDBJ databases">
        <title>The Genome Sequence of Phytophthora parasitica CJ05E6.</title>
        <authorList>
            <consortium name="The Broad Institute Genomics Platform"/>
            <person name="Russ C."/>
            <person name="Tyler B."/>
            <person name="Panabieres F."/>
            <person name="Shan W."/>
            <person name="Tripathy S."/>
            <person name="Grunwald N."/>
            <person name="Machado M."/>
            <person name="Johnson C.S."/>
            <person name="Arredondo F."/>
            <person name="Hong C."/>
            <person name="Coffey M."/>
            <person name="Young S.K."/>
            <person name="Zeng Q."/>
            <person name="Gargeya S."/>
            <person name="Fitzgerald M."/>
            <person name="Abouelleil A."/>
            <person name="Alvarado L."/>
            <person name="Chapman S.B."/>
            <person name="Gainer-Dewar J."/>
            <person name="Goldberg J."/>
            <person name="Griggs A."/>
            <person name="Gujja S."/>
            <person name="Hansen M."/>
            <person name="Howarth C."/>
            <person name="Imamovic A."/>
            <person name="Ireland A."/>
            <person name="Larimer J."/>
            <person name="McCowan C."/>
            <person name="Murphy C."/>
            <person name="Pearson M."/>
            <person name="Poon T.W."/>
            <person name="Priest M."/>
            <person name="Roberts A."/>
            <person name="Saif S."/>
            <person name="Shea T."/>
            <person name="Sykes S."/>
            <person name="Wortman J."/>
            <person name="Nusbaum C."/>
            <person name="Birren B."/>
        </authorList>
    </citation>
    <scope>NUCLEOTIDE SEQUENCE [LARGE SCALE GENOMIC DNA]</scope>
    <source>
        <strain evidence="2 3">CJ05E6</strain>
    </source>
</reference>
<protein>
    <submittedName>
        <fullName evidence="1">Uncharacterized protein</fullName>
    </submittedName>
</protein>